<proteinExistence type="predicted"/>
<dbReference type="AlphaFoldDB" id="A0A0C9WHR7"/>
<reference evidence="1 2" key="1">
    <citation type="submission" date="2014-04" db="EMBL/GenBank/DDBJ databases">
        <authorList>
            <consortium name="DOE Joint Genome Institute"/>
            <person name="Kuo A."/>
            <person name="Kohler A."/>
            <person name="Nagy L.G."/>
            <person name="Floudas D."/>
            <person name="Copeland A."/>
            <person name="Barry K.W."/>
            <person name="Cichocki N."/>
            <person name="Veneault-Fourrey C."/>
            <person name="LaButti K."/>
            <person name="Lindquist E.A."/>
            <person name="Lipzen A."/>
            <person name="Lundell T."/>
            <person name="Morin E."/>
            <person name="Murat C."/>
            <person name="Sun H."/>
            <person name="Tunlid A."/>
            <person name="Henrissat B."/>
            <person name="Grigoriev I.V."/>
            <person name="Hibbett D.S."/>
            <person name="Martin F."/>
            <person name="Nordberg H.P."/>
            <person name="Cantor M.N."/>
            <person name="Hua S.X."/>
        </authorList>
    </citation>
    <scope>NUCLEOTIDE SEQUENCE [LARGE SCALE GENOMIC DNA]</scope>
    <source>
        <strain evidence="1 2">LaAM-08-1</strain>
    </source>
</reference>
<protein>
    <submittedName>
        <fullName evidence="1">Uncharacterized protein</fullName>
    </submittedName>
</protein>
<evidence type="ECO:0000313" key="2">
    <source>
        <dbReference type="Proteomes" id="UP000054477"/>
    </source>
</evidence>
<dbReference type="OrthoDB" id="2369050at2759"/>
<dbReference type="HOGENOM" id="CLU_1402649_0_0_1"/>
<accession>A0A0C9WHR7</accession>
<gene>
    <name evidence="1" type="ORF">K443DRAFT_14206</name>
</gene>
<dbReference type="EMBL" id="KN838981">
    <property type="protein sequence ID" value="KIJ91664.1"/>
    <property type="molecule type" value="Genomic_DNA"/>
</dbReference>
<reference evidence="2" key="2">
    <citation type="submission" date="2015-01" db="EMBL/GenBank/DDBJ databases">
        <title>Evolutionary Origins and Diversification of the Mycorrhizal Mutualists.</title>
        <authorList>
            <consortium name="DOE Joint Genome Institute"/>
            <consortium name="Mycorrhizal Genomics Consortium"/>
            <person name="Kohler A."/>
            <person name="Kuo A."/>
            <person name="Nagy L.G."/>
            <person name="Floudas D."/>
            <person name="Copeland A."/>
            <person name="Barry K.W."/>
            <person name="Cichocki N."/>
            <person name="Veneault-Fourrey C."/>
            <person name="LaButti K."/>
            <person name="Lindquist E.A."/>
            <person name="Lipzen A."/>
            <person name="Lundell T."/>
            <person name="Morin E."/>
            <person name="Murat C."/>
            <person name="Riley R."/>
            <person name="Ohm R."/>
            <person name="Sun H."/>
            <person name="Tunlid A."/>
            <person name="Henrissat B."/>
            <person name="Grigoriev I.V."/>
            <person name="Hibbett D.S."/>
            <person name="Martin F."/>
        </authorList>
    </citation>
    <scope>NUCLEOTIDE SEQUENCE [LARGE SCALE GENOMIC DNA]</scope>
    <source>
        <strain evidence="2">LaAM-08-1</strain>
    </source>
</reference>
<keyword evidence="2" id="KW-1185">Reference proteome</keyword>
<dbReference type="Proteomes" id="UP000054477">
    <property type="component" value="Unassembled WGS sequence"/>
</dbReference>
<evidence type="ECO:0000313" key="1">
    <source>
        <dbReference type="EMBL" id="KIJ91664.1"/>
    </source>
</evidence>
<organism evidence="1 2">
    <name type="scientific">Laccaria amethystina LaAM-08-1</name>
    <dbReference type="NCBI Taxonomy" id="1095629"/>
    <lineage>
        <taxon>Eukaryota</taxon>
        <taxon>Fungi</taxon>
        <taxon>Dikarya</taxon>
        <taxon>Basidiomycota</taxon>
        <taxon>Agaricomycotina</taxon>
        <taxon>Agaricomycetes</taxon>
        <taxon>Agaricomycetidae</taxon>
        <taxon>Agaricales</taxon>
        <taxon>Agaricineae</taxon>
        <taxon>Hydnangiaceae</taxon>
        <taxon>Laccaria</taxon>
    </lineage>
</organism>
<name>A0A0C9WHR7_9AGAR</name>
<sequence>MSSTSIATVACHPGHKVAPVLSDGITTPSALLNWENACDDFFGSSKDPIPDDKKVSKVTGGLQNTHVSIYVRNNRACLHTLTFADFMAELHETFLPTNWAKDTLQKILAAHMTLDQSFYNFCTEIVSSNNFLVGGPLHLSDLRIKEQIFNNIMEDLHKKLEESPAELETLNTLPFQKWLNVISEVNVKMAKAIK</sequence>
<dbReference type="STRING" id="1095629.A0A0C9WHR7"/>